<dbReference type="AlphaFoldDB" id="K0IG05"/>
<sequence>MHRRQDRQTLVIILNQVGKNFSSQNNHISSSHFDFAGINIIQPKLKVSRPNDKYELEADAIAN</sequence>
<dbReference type="EMBL" id="CP002408">
    <property type="protein sequence ID" value="AFU57738.1"/>
    <property type="molecule type" value="Genomic_DNA"/>
</dbReference>
<gene>
    <name evidence="1" type="ordered locus">Ngar_c07960</name>
</gene>
<protein>
    <submittedName>
        <fullName evidence="1">Uncharacterized protein</fullName>
    </submittedName>
</protein>
<dbReference type="Proteomes" id="UP000008037">
    <property type="component" value="Chromosome"/>
</dbReference>
<keyword evidence="2" id="KW-1185">Reference proteome</keyword>
<proteinExistence type="predicted"/>
<dbReference type="STRING" id="1237085.Ngar_c07960"/>
<dbReference type="BioCyc" id="CNIT1237085:G1324-794-MONOMER"/>
<dbReference type="InParanoid" id="K0IG05"/>
<reference evidence="1 2" key="1">
    <citation type="journal article" date="2012" name="Environ. Microbiol.">
        <title>The genome of the ammonia-oxidizing Candidatus Nitrososphaera gargensis: insights into metabolic versatility and environmental adaptations.</title>
        <authorList>
            <person name="Spang A."/>
            <person name="Poehlein A."/>
            <person name="Offre P."/>
            <person name="Zumbragel S."/>
            <person name="Haider S."/>
            <person name="Rychlik N."/>
            <person name="Nowka B."/>
            <person name="Schmeisser C."/>
            <person name="Lebedeva E.V."/>
            <person name="Rattei T."/>
            <person name="Bohm C."/>
            <person name="Schmid M."/>
            <person name="Galushko A."/>
            <person name="Hatzenpichler R."/>
            <person name="Weinmaier T."/>
            <person name="Daniel R."/>
            <person name="Schleper C."/>
            <person name="Spieck E."/>
            <person name="Streit W."/>
            <person name="Wagner M."/>
        </authorList>
    </citation>
    <scope>NUCLEOTIDE SEQUENCE [LARGE SCALE GENOMIC DNA]</scope>
    <source>
        <strain evidence="2">Ga9.2</strain>
    </source>
</reference>
<organism evidence="1 2">
    <name type="scientific">Nitrososphaera gargensis (strain Ga9.2)</name>
    <dbReference type="NCBI Taxonomy" id="1237085"/>
    <lineage>
        <taxon>Archaea</taxon>
        <taxon>Nitrososphaerota</taxon>
        <taxon>Nitrososphaeria</taxon>
        <taxon>Nitrososphaerales</taxon>
        <taxon>Nitrososphaeraceae</taxon>
        <taxon>Nitrososphaera</taxon>
    </lineage>
</organism>
<evidence type="ECO:0000313" key="2">
    <source>
        <dbReference type="Proteomes" id="UP000008037"/>
    </source>
</evidence>
<accession>K0IG05</accession>
<dbReference type="KEGG" id="nga:Ngar_c07960"/>
<name>K0IG05_NITGG</name>
<dbReference type="HOGENOM" id="CLU_2875202_0_0_2"/>
<evidence type="ECO:0000313" key="1">
    <source>
        <dbReference type="EMBL" id="AFU57738.1"/>
    </source>
</evidence>